<feature type="domain" description="HTH luxR-type" evidence="4">
    <location>
        <begin position="172"/>
        <end position="237"/>
    </location>
</feature>
<organism evidence="5 6">
    <name type="scientific">Symbiopectobacterium purcellii</name>
    <dbReference type="NCBI Taxonomy" id="2871826"/>
    <lineage>
        <taxon>Bacteria</taxon>
        <taxon>Pseudomonadati</taxon>
        <taxon>Pseudomonadota</taxon>
        <taxon>Gammaproteobacteria</taxon>
        <taxon>Enterobacterales</taxon>
        <taxon>Enterobacteriaceae</taxon>
    </lineage>
</organism>
<dbReference type="Pfam" id="PF00196">
    <property type="entry name" value="GerE"/>
    <property type="match status" value="1"/>
</dbReference>
<dbReference type="Pfam" id="PF03472">
    <property type="entry name" value="Autoind_bind"/>
    <property type="match status" value="1"/>
</dbReference>
<dbReference type="PROSITE" id="PS50043">
    <property type="entry name" value="HTH_LUXR_2"/>
    <property type="match status" value="1"/>
</dbReference>
<evidence type="ECO:0000259" key="4">
    <source>
        <dbReference type="PROSITE" id="PS50043"/>
    </source>
</evidence>
<dbReference type="CDD" id="cd06170">
    <property type="entry name" value="LuxR_C_like"/>
    <property type="match status" value="1"/>
</dbReference>
<evidence type="ECO:0000256" key="3">
    <source>
        <dbReference type="ARBA" id="ARBA00023163"/>
    </source>
</evidence>
<protein>
    <submittedName>
        <fullName evidence="5">LuxR family transcriptional regulator</fullName>
    </submittedName>
</protein>
<dbReference type="EMBL" id="CP081864">
    <property type="protein sequence ID" value="QZN95064.1"/>
    <property type="molecule type" value="Genomic_DNA"/>
</dbReference>
<evidence type="ECO:0000313" key="6">
    <source>
        <dbReference type="Proteomes" id="UP000825886"/>
    </source>
</evidence>
<keyword evidence="2" id="KW-0238">DNA-binding</keyword>
<dbReference type="RefSeq" id="WP_222158174.1">
    <property type="nucleotide sequence ID" value="NZ_CP081864.1"/>
</dbReference>
<name>A0ABX9ANJ5_9ENTR</name>
<evidence type="ECO:0000256" key="1">
    <source>
        <dbReference type="ARBA" id="ARBA00023015"/>
    </source>
</evidence>
<evidence type="ECO:0000313" key="5">
    <source>
        <dbReference type="EMBL" id="QZN95064.1"/>
    </source>
</evidence>
<dbReference type="PANTHER" id="PTHR44688:SF16">
    <property type="entry name" value="DNA-BINDING TRANSCRIPTIONAL ACTIVATOR DEVR_DOSR"/>
    <property type="match status" value="1"/>
</dbReference>
<dbReference type="Gene3D" id="3.30.450.80">
    <property type="entry name" value="Transcription factor LuxR-like, autoinducer-binding domain"/>
    <property type="match status" value="1"/>
</dbReference>
<dbReference type="SMART" id="SM00421">
    <property type="entry name" value="HTH_LUXR"/>
    <property type="match status" value="1"/>
</dbReference>
<proteinExistence type="predicted"/>
<dbReference type="SUPFAM" id="SSF46894">
    <property type="entry name" value="C-terminal effector domain of the bipartite response regulators"/>
    <property type="match status" value="1"/>
</dbReference>
<reference evidence="5 6" key="1">
    <citation type="submission" date="2021-08" db="EMBL/GenBank/DDBJ databases">
        <title>Culture and genomic analysis of Symbiopectobacterium purcellii sp. nov. gen. nov., isolated from the leafhopper Empoasca decipiens.</title>
        <authorList>
            <person name="Nadal-Jimenez P."/>
            <person name="Siozios S."/>
            <person name="Halliday N."/>
            <person name="Camara M."/>
            <person name="Hurst G.D.D."/>
        </authorList>
    </citation>
    <scope>NUCLEOTIDE SEQUENCE [LARGE SCALE GENOMIC DNA]</scope>
    <source>
        <strain evidence="5 6">SyEd1</strain>
    </source>
</reference>
<keyword evidence="3" id="KW-0804">Transcription</keyword>
<dbReference type="InterPro" id="IPR005143">
    <property type="entry name" value="TF_LuxR_autoind-bd_dom"/>
</dbReference>
<dbReference type="Gene3D" id="1.10.10.10">
    <property type="entry name" value="Winged helix-like DNA-binding domain superfamily/Winged helix DNA-binding domain"/>
    <property type="match status" value="1"/>
</dbReference>
<evidence type="ECO:0000256" key="2">
    <source>
        <dbReference type="ARBA" id="ARBA00023125"/>
    </source>
</evidence>
<dbReference type="InterPro" id="IPR036388">
    <property type="entry name" value="WH-like_DNA-bd_sf"/>
</dbReference>
<keyword evidence="6" id="KW-1185">Reference proteome</keyword>
<dbReference type="PRINTS" id="PR00038">
    <property type="entry name" value="HTHLUXR"/>
</dbReference>
<dbReference type="Proteomes" id="UP000825886">
    <property type="component" value="Chromosome"/>
</dbReference>
<dbReference type="InterPro" id="IPR036693">
    <property type="entry name" value="TF_LuxR_autoind-bd_dom_sf"/>
</dbReference>
<dbReference type="InterPro" id="IPR000792">
    <property type="entry name" value="Tscrpt_reg_LuxR_C"/>
</dbReference>
<accession>A0ABX9ANJ5</accession>
<dbReference type="SUPFAM" id="SSF75516">
    <property type="entry name" value="Pheromone-binding domain of LuxR-like quorum-sensing transcription factors"/>
    <property type="match status" value="1"/>
</dbReference>
<dbReference type="InterPro" id="IPR016032">
    <property type="entry name" value="Sig_transdc_resp-reg_C-effctor"/>
</dbReference>
<sequence length="263" mass="30342">MSTVFCNNTEINVSIRNHLEKELGEYHRINFAYAVMNKKDPTDFAVISNKTALASFYTQHNYQFIDPILMTALSRVTPFSWHESRTTIKDARENIIFHMAKHYNIVDGYTFLLHDHCDHLAVLSIIMDKHHDHTMENTITDYKNDIQMLLLTTHDKLMGFYHKENNLDSINTLPSKKVFSNRENEILYWASIGKSYQEIAIILAIKLTTVKYHMGNAVKKLGVNNAKHAIRRGVELKLIRPISHSHNSSPPLYNSGLKRASSE</sequence>
<gene>
    <name evidence="5" type="ORF">K6K13_17825</name>
</gene>
<dbReference type="PANTHER" id="PTHR44688">
    <property type="entry name" value="DNA-BINDING TRANSCRIPTIONAL ACTIVATOR DEVR_DOSR"/>
    <property type="match status" value="1"/>
</dbReference>
<dbReference type="PROSITE" id="PS00622">
    <property type="entry name" value="HTH_LUXR_1"/>
    <property type="match status" value="1"/>
</dbReference>
<keyword evidence="1" id="KW-0805">Transcription regulation</keyword>